<dbReference type="RefSeq" id="WP_344772955.1">
    <property type="nucleotide sequence ID" value="NZ_BAABAH010000002.1"/>
</dbReference>
<protein>
    <submittedName>
        <fullName evidence="2">Uncharacterized protein</fullName>
    </submittedName>
</protein>
<feature type="signal peptide" evidence="1">
    <location>
        <begin position="1"/>
        <end position="27"/>
    </location>
</feature>
<organism evidence="2 3">
    <name type="scientific">Nocardioides panacisoli</name>
    <dbReference type="NCBI Taxonomy" id="627624"/>
    <lineage>
        <taxon>Bacteria</taxon>
        <taxon>Bacillati</taxon>
        <taxon>Actinomycetota</taxon>
        <taxon>Actinomycetes</taxon>
        <taxon>Propionibacteriales</taxon>
        <taxon>Nocardioidaceae</taxon>
        <taxon>Nocardioides</taxon>
    </lineage>
</organism>
<name>A0ABP7I4K7_9ACTN</name>
<reference evidence="3" key="1">
    <citation type="journal article" date="2019" name="Int. J. Syst. Evol. Microbiol.">
        <title>The Global Catalogue of Microorganisms (GCM) 10K type strain sequencing project: providing services to taxonomists for standard genome sequencing and annotation.</title>
        <authorList>
            <consortium name="The Broad Institute Genomics Platform"/>
            <consortium name="The Broad Institute Genome Sequencing Center for Infectious Disease"/>
            <person name="Wu L."/>
            <person name="Ma J."/>
        </authorList>
    </citation>
    <scope>NUCLEOTIDE SEQUENCE [LARGE SCALE GENOMIC DNA]</scope>
    <source>
        <strain evidence="3">JCM 16953</strain>
    </source>
</reference>
<keyword evidence="1" id="KW-0732">Signal</keyword>
<comment type="caution">
    <text evidence="2">The sequence shown here is derived from an EMBL/GenBank/DDBJ whole genome shotgun (WGS) entry which is preliminary data.</text>
</comment>
<accession>A0ABP7I4K7</accession>
<evidence type="ECO:0000313" key="3">
    <source>
        <dbReference type="Proteomes" id="UP001501821"/>
    </source>
</evidence>
<feature type="chain" id="PRO_5046182357" evidence="1">
    <location>
        <begin position="28"/>
        <end position="252"/>
    </location>
</feature>
<dbReference type="Proteomes" id="UP001501821">
    <property type="component" value="Unassembled WGS sequence"/>
</dbReference>
<evidence type="ECO:0000313" key="2">
    <source>
        <dbReference type="EMBL" id="GAA3809409.1"/>
    </source>
</evidence>
<proteinExistence type="predicted"/>
<dbReference type="EMBL" id="BAABAH010000002">
    <property type="protein sequence ID" value="GAA3809409.1"/>
    <property type="molecule type" value="Genomic_DNA"/>
</dbReference>
<evidence type="ECO:0000256" key="1">
    <source>
        <dbReference type="SAM" id="SignalP"/>
    </source>
</evidence>
<gene>
    <name evidence="2" type="ORF">GCM10022242_10210</name>
</gene>
<sequence length="252" mass="27784">MRKIILGLTLGLSNLLSAVALPGTASAVDDLRVHASVPDVAIPKGHCPGTVVHGFGNWSAADDPLVTIDITQPDGTDFRQIQLGGTDGSFDEPIQLCYGAEPGIYVVDVTVSLGTTDQTATVETSFRMTRIHQKSSRIPVRTGRIRHDDPWKFGALGRLYVAGRPKADQKVWLVARGDSGWVKVDSGRTEDGRYRGFTYWKFKPNPYRWAIWYGGNERVRSTYSDPFHFPYRQAKAAPERPGLLKSLVTAGR</sequence>
<keyword evidence="3" id="KW-1185">Reference proteome</keyword>